<evidence type="ECO:0000313" key="1">
    <source>
        <dbReference type="EMBL" id="KAJ9659605.1"/>
    </source>
</evidence>
<gene>
    <name evidence="1" type="ORF">H2198_003018</name>
</gene>
<protein>
    <submittedName>
        <fullName evidence="1">Uncharacterized protein</fullName>
    </submittedName>
</protein>
<dbReference type="Proteomes" id="UP001172386">
    <property type="component" value="Unassembled WGS sequence"/>
</dbReference>
<comment type="caution">
    <text evidence="1">The sequence shown here is derived from an EMBL/GenBank/DDBJ whole genome shotgun (WGS) entry which is preliminary data.</text>
</comment>
<sequence>MYREGDLFWMCKVAGCYSHQKRWPRLDNFKAHMLRMHGLHQASEITRACHVFRQRFVPELPPRHPIDHDDSGISVQSEASCKSIDLTVDGNLSQDVCCKNTTPGVYGEMSSEGMVAPDQNQVAQANDIDKEETFDIPPHAKSMPPESRQLVLPRFAVLRYLSNRQSAREAGLSGSARGQLRQQPVQTLACGISTSHPQAEPVALASLSSGTVKSYTVEEHGTQASSESRGSASSRASHKSNQSAECTPYSYNDKEEDDCDGTVPQQSTLRKREHEVHRPFACPYWKARCSKYLSQSLESPQGSCCGIHDLQDIAAVKKHLSRNHSKPKYYCDTCYEVFPSGQNKEIHELQRLCSPGASQFNDKMSDEAYDKVQCKHQGSAEEAWYSIFEILFPNEQRPVSPYANDSDMRIHHQLSIFRALGPQLTRSFYDTLNATVDSAESIEVAEIVREAFCIFAGGITEQINDPLLSLDARQPTATRFNITTEQSLPLNDSASILQADLAAVGMAFPIEYSRKSSYAEHNDSGIGSSIGGSDVLLEPNNQVEQGPWSPSPSCRVLPSPASLGATDEPDLDGGTLVEDRCSSYAKALLCSTSPLSGDQAKSASDCRQERSQGVISEQDGPPALSDANISRAAEIFAQIVLSLHAQAYREGSLPLILCPSDGGEVYTNTEPQSGDCHRTSQASANRQNHENGKRKSKQTPEPGEQGSDSEAVLRQSKKQKLQPQKEKFLACPFNKKDPERYSERNFNVLEEAFRNCGTCKLRDISAVKQHIERKHYRPPHYCGVCYASFKEAAANEAHQVERRCTLATKSPFSDCPEKTATDKIANVRQKNGNCSQAWYEIWAILFPNIEKPRSPYATDVNELLVRHSQIIFQRLGRFAHVIYRELCRQDNSQNNLPPADLQVVEEAYRRVRDRLIAPPVAYAQTASFSNQLGHNVSAVQTSANMQQPGHLDDSMNYLGPTSFTADTATSSGQDSQMVSTWRTPSLVSYPSNTPMTQNNDIPSDLFPPEYYDSTIGMDLVGMTSAPTIDFGQMDNTEDPAAMAGSTFPYGNAYQDFDALNSNGTIRLHQNINVAQRKGSNQQTERGDDNLSGCARSR</sequence>
<evidence type="ECO:0000313" key="2">
    <source>
        <dbReference type="Proteomes" id="UP001172386"/>
    </source>
</evidence>
<name>A0ACC3AD47_9EURO</name>
<organism evidence="1 2">
    <name type="scientific">Neophaeococcomyces mojaviensis</name>
    <dbReference type="NCBI Taxonomy" id="3383035"/>
    <lineage>
        <taxon>Eukaryota</taxon>
        <taxon>Fungi</taxon>
        <taxon>Dikarya</taxon>
        <taxon>Ascomycota</taxon>
        <taxon>Pezizomycotina</taxon>
        <taxon>Eurotiomycetes</taxon>
        <taxon>Chaetothyriomycetidae</taxon>
        <taxon>Chaetothyriales</taxon>
        <taxon>Chaetothyriales incertae sedis</taxon>
        <taxon>Neophaeococcomyces</taxon>
    </lineage>
</organism>
<proteinExistence type="predicted"/>
<reference evidence="1" key="1">
    <citation type="submission" date="2022-10" db="EMBL/GenBank/DDBJ databases">
        <title>Culturing micro-colonial fungi from biological soil crusts in the Mojave desert and describing Neophaeococcomyces mojavensis, and introducing the new genera and species Taxawa tesnikishii.</title>
        <authorList>
            <person name="Kurbessoian T."/>
            <person name="Stajich J.E."/>
        </authorList>
    </citation>
    <scope>NUCLEOTIDE SEQUENCE</scope>
    <source>
        <strain evidence="1">JES_112</strain>
    </source>
</reference>
<dbReference type="EMBL" id="JAPDRQ010000038">
    <property type="protein sequence ID" value="KAJ9659605.1"/>
    <property type="molecule type" value="Genomic_DNA"/>
</dbReference>
<accession>A0ACC3AD47</accession>
<keyword evidence="2" id="KW-1185">Reference proteome</keyword>